<dbReference type="RefSeq" id="XP_029230297.1">
    <property type="nucleotide sequence ID" value="XM_029369610.1"/>
</dbReference>
<evidence type="ECO:0000256" key="1">
    <source>
        <dbReference type="SAM" id="MobiDB-lite"/>
    </source>
</evidence>
<feature type="compositionally biased region" description="Basic and acidic residues" evidence="1">
    <location>
        <begin position="868"/>
        <end position="889"/>
    </location>
</feature>
<protein>
    <submittedName>
        <fullName evidence="2">Uncharacterized protein</fullName>
    </submittedName>
</protein>
<sequence length="954" mass="106628">MSQQPTHRYHKLPWWKRIALDRAYRQRVRNLATQRYRAEMQLLQYAPCEVAAAAWDDGRPIPHSSQYICVEEESCAWATRHPESMAKVSAFRNLRTAAAAVVIAGSRTEEREAEIIAEVKQLYDAEAASERLYGLSYVWNRPLPPNGFIRVWPSPISAMWPALLAAEVAVPPHVTLSAPGSHVALPPGMKPACLTDPLCVNVFRRSGEYLGAWRQSLFLVRFKVICWALHEEERRRTCGVVGRPVLASDKAIPAAACGRTLRNVPVFPLPLLRLQRGTATFSEKTCRLNLHSLHAPLTWEGIAPAPSTYRAEQAYQNWHALHRSSAVVRQAVRDVFNLLAHNERGLLTKTTYVAFVLDLLNLFFPTRISSANIAIAEEEWVYRGTTDLVSFETFYEKFFSFPFIFLRDLNTVTRDQYVEVWCLIRVCLLEDAESITSNMRRTVALASSTTKSAGTASLNTTVTAAHVAATRITGYSRPRRPMTVLEATLCSMDKLKNLGRREVLPLIGDIHGVTREDVLLLGERDFHNTDNYALHEARQAAAAAMLQKERRALSPAQLTAVVHARGKQLLSRVSRAVRRQQMQEEAQRLQSCGTDGRRSTDSEENSVAAYEGLKLDEEKAADEDGTSSIHSRSFSVPRSRQEKRGAKAGWTDGTVGRRAALEKIEEERVRKQLLETSVLYRHRRMRRHTEHAKVLSHVSRSHSAWELYRQDVFDLPHESQEEEDQLLAFVRDLPDDFFEDTNSLRVRYGVYAARLRAVAERARHDNPLATGPLSPALLQTNFSNTFSGAELDSNSSYLSPSTPLRGVLPSSRALKLGRRPLPGATGQLSSASNLSRMSVEKAGASLVEERKAASPTPSLASGAAARRNPADEASGDRDGNEVSLRRREAVEPGRAMHLRLQLKQELDRRYEAMLARRPRRLLPSAAITAGKKGAATGRSHVGVGARRRLPQQGA</sequence>
<accession>A0A3R7LBM4</accession>
<feature type="region of interest" description="Disordered" evidence="1">
    <location>
        <begin position="816"/>
        <end position="889"/>
    </location>
</feature>
<dbReference type="Proteomes" id="UP000284403">
    <property type="component" value="Unassembled WGS sequence"/>
</dbReference>
<dbReference type="OrthoDB" id="273796at2759"/>
<feature type="compositionally biased region" description="Basic residues" evidence="1">
    <location>
        <begin position="945"/>
        <end position="954"/>
    </location>
</feature>
<dbReference type="GeneID" id="40316297"/>
<feature type="region of interest" description="Disordered" evidence="1">
    <location>
        <begin position="928"/>
        <end position="954"/>
    </location>
</feature>
<evidence type="ECO:0000313" key="3">
    <source>
        <dbReference type="Proteomes" id="UP000284403"/>
    </source>
</evidence>
<feature type="compositionally biased region" description="Polar residues" evidence="1">
    <location>
        <begin position="826"/>
        <end position="836"/>
    </location>
</feature>
<feature type="compositionally biased region" description="Low complexity" evidence="1">
    <location>
        <begin position="928"/>
        <end position="937"/>
    </location>
</feature>
<evidence type="ECO:0000313" key="2">
    <source>
        <dbReference type="EMBL" id="RNF23949.1"/>
    </source>
</evidence>
<proteinExistence type="predicted"/>
<reference evidence="2 3" key="1">
    <citation type="journal article" date="2018" name="BMC Genomics">
        <title>Genomic comparison of Trypanosoma conorhini and Trypanosoma rangeli to Trypanosoma cruzi strains of high and low virulence.</title>
        <authorList>
            <person name="Bradwell K.R."/>
            <person name="Koparde V.N."/>
            <person name="Matveyev A.V."/>
            <person name="Serrano M.G."/>
            <person name="Alves J.M."/>
            <person name="Parikh H."/>
            <person name="Huang B."/>
            <person name="Lee V."/>
            <person name="Espinosa-Alvarez O."/>
            <person name="Ortiz P.A."/>
            <person name="Costa-Martins A.G."/>
            <person name="Teixeira M.M."/>
            <person name="Buck G.A."/>
        </authorList>
    </citation>
    <scope>NUCLEOTIDE SEQUENCE [LARGE SCALE GENOMIC DNA]</scope>
    <source>
        <strain evidence="2 3">025E</strain>
    </source>
</reference>
<comment type="caution">
    <text evidence="2">The sequence shown here is derived from an EMBL/GenBank/DDBJ whole genome shotgun (WGS) entry which is preliminary data.</text>
</comment>
<gene>
    <name evidence="2" type="ORF">Tco025E_02686</name>
</gene>
<feature type="compositionally biased region" description="Polar residues" evidence="1">
    <location>
        <begin position="626"/>
        <end position="638"/>
    </location>
</feature>
<dbReference type="AlphaFoldDB" id="A0A3R7LBM4"/>
<dbReference type="EMBL" id="MKKU01000109">
    <property type="protein sequence ID" value="RNF23949.1"/>
    <property type="molecule type" value="Genomic_DNA"/>
</dbReference>
<keyword evidence="3" id="KW-1185">Reference proteome</keyword>
<feature type="region of interest" description="Disordered" evidence="1">
    <location>
        <begin position="586"/>
        <end position="649"/>
    </location>
</feature>
<name>A0A3R7LBM4_9TRYP</name>
<organism evidence="2 3">
    <name type="scientific">Trypanosoma conorhini</name>
    <dbReference type="NCBI Taxonomy" id="83891"/>
    <lineage>
        <taxon>Eukaryota</taxon>
        <taxon>Discoba</taxon>
        <taxon>Euglenozoa</taxon>
        <taxon>Kinetoplastea</taxon>
        <taxon>Metakinetoplastina</taxon>
        <taxon>Trypanosomatida</taxon>
        <taxon>Trypanosomatidae</taxon>
        <taxon>Trypanosoma</taxon>
    </lineage>
</organism>